<feature type="compositionally biased region" description="Polar residues" evidence="1">
    <location>
        <begin position="797"/>
        <end position="815"/>
    </location>
</feature>
<dbReference type="CDD" id="cd10170">
    <property type="entry name" value="ASKHA_NBD_HSP70"/>
    <property type="match status" value="1"/>
</dbReference>
<feature type="compositionally biased region" description="Low complexity" evidence="1">
    <location>
        <begin position="820"/>
        <end position="831"/>
    </location>
</feature>
<dbReference type="OrthoDB" id="3645374at2759"/>
<comment type="caution">
    <text evidence="2">The sequence shown here is derived from an EMBL/GenBank/DDBJ whole genome shotgun (WGS) entry which is preliminary data.</text>
</comment>
<evidence type="ECO:0000256" key="1">
    <source>
        <dbReference type="SAM" id="MobiDB-lite"/>
    </source>
</evidence>
<dbReference type="AlphaFoldDB" id="A0A8H6RPZ7"/>
<accession>A0A8H6RPZ7</accession>
<dbReference type="EMBL" id="JABCIY010000036">
    <property type="protein sequence ID" value="KAF7195855.1"/>
    <property type="molecule type" value="Genomic_DNA"/>
</dbReference>
<feature type="compositionally biased region" description="Polar residues" evidence="1">
    <location>
        <begin position="841"/>
        <end position="851"/>
    </location>
</feature>
<keyword evidence="3" id="KW-1185">Reference proteome</keyword>
<dbReference type="SUPFAM" id="SSF53067">
    <property type="entry name" value="Actin-like ATPase domain"/>
    <property type="match status" value="1"/>
</dbReference>
<dbReference type="Gene3D" id="3.30.420.40">
    <property type="match status" value="1"/>
</dbReference>
<gene>
    <name evidence="2" type="ORF">HII31_02872</name>
</gene>
<feature type="compositionally biased region" description="Basic and acidic residues" evidence="1">
    <location>
        <begin position="729"/>
        <end position="739"/>
    </location>
</feature>
<evidence type="ECO:0000313" key="3">
    <source>
        <dbReference type="Proteomes" id="UP000660729"/>
    </source>
</evidence>
<proteinExistence type="predicted"/>
<evidence type="ECO:0000313" key="2">
    <source>
        <dbReference type="EMBL" id="KAF7195855.1"/>
    </source>
</evidence>
<feature type="region of interest" description="Disordered" evidence="1">
    <location>
        <begin position="531"/>
        <end position="559"/>
    </location>
</feature>
<organism evidence="2 3">
    <name type="scientific">Pseudocercospora fuligena</name>
    <dbReference type="NCBI Taxonomy" id="685502"/>
    <lineage>
        <taxon>Eukaryota</taxon>
        <taxon>Fungi</taxon>
        <taxon>Dikarya</taxon>
        <taxon>Ascomycota</taxon>
        <taxon>Pezizomycotina</taxon>
        <taxon>Dothideomycetes</taxon>
        <taxon>Dothideomycetidae</taxon>
        <taxon>Mycosphaerellales</taxon>
        <taxon>Mycosphaerellaceae</taxon>
        <taxon>Pseudocercospora</taxon>
    </lineage>
</organism>
<dbReference type="Proteomes" id="UP000660729">
    <property type="component" value="Unassembled WGS sequence"/>
</dbReference>
<dbReference type="InterPro" id="IPR043129">
    <property type="entry name" value="ATPase_NBD"/>
</dbReference>
<sequence>MAQSSKIDRSRDFVRTLIDYGSGRLKISVQFVRAGESVHEVEILNVEFEGSRTEMEQVMVMDDDRGLITGKIETQQWVEQHQCAEAAIFLWKLCLSPEHEDSALVARVYRAIGAEFGDITAIEELISEHLKVIRQQILYFLRSEATGYHCGVDSHPRRCKCHIPDDIQIETTITIPVAWNSAARGIMIDAATAAGFSNIRLQYEPLCAAASDLPKMRQQKVIKVRSLRCEVQLWETRTNGIQDDDLVCCADGGHGTMDIVTIHTRRCAYSANRFEIKVVGKPTGDLAGAQNVELQALSYILRSCPEIRKHGDLSNACAMLGDLSVSDFQRQLYEQIAYLKEQDPIPARNTIVITGATGSTAVGSISELSISIDRERMLSFIMHWAELAYAVIAEHLRQPVNRNIQCRVVLLSGGISKCRLVIKYMKKKLMDDFAIEDVWCSKSTNPVARGGLIQYPENEPDRLPTGSIFLVRDEEWDHSVHKQGTVWVQVWAHEQEGKIYAGNDWNKQSCPEAALHFVGWKDVAGTKFSGRKADATNPKALKHTGSDPLPDPTWVSRSEHDPSRFLATERLMPIMNLSDNAMTASEPMPWVALVDASIPARLGGLRFDMYYSKPGQAVAKHSPLRDSQGSIRKQLEVFPPKYIKLPDLARKGFRVKQLGGTPFYECRCIVSTDVAEGSLKLRVKVLAPDQNYVHIGRSQNVDVHHEYRLAFPPLIKDIWGTYSSHVIDDKTTHDEEPPRKKQKGTPMATAQSAPMMTRSHAKHTPAATPGDIASATNTNNDEEEDLYNSTPPPSFRPSANTASAALLTNSFSSEGPPTPTTNHSPHSSRTSISAQPRRLQRNSSATDSTSSEELRASATAFALKVLNTD</sequence>
<feature type="region of interest" description="Disordered" evidence="1">
    <location>
        <begin position="729"/>
        <end position="854"/>
    </location>
</feature>
<name>A0A8H6RPZ7_9PEZI</name>
<protein>
    <submittedName>
        <fullName evidence="2">Uncharacterized protein</fullName>
    </submittedName>
</protein>
<reference evidence="2" key="1">
    <citation type="submission" date="2020-04" db="EMBL/GenBank/DDBJ databases">
        <title>Draft genome resource of the tomato pathogen Pseudocercospora fuligena.</title>
        <authorList>
            <person name="Zaccaron A."/>
        </authorList>
    </citation>
    <scope>NUCLEOTIDE SEQUENCE</scope>
    <source>
        <strain evidence="2">PF001</strain>
    </source>
</reference>